<keyword evidence="2" id="KW-1185">Reference proteome</keyword>
<dbReference type="EnsemblBacteria" id="ABK78444">
    <property type="protein sequence ID" value="ABK78444"/>
    <property type="gene ID" value="CENSYa_1834"/>
</dbReference>
<sequence>MSGHDSSKFNNIMKRIIDNSLFTERQIEIILNSQNRLELDTRISRGGYYRQLGQSKGKLAKFRYTMILLQALEIIGPEEVDVMSKLSEQLSVIKDSDILSEKEEEVMGVIERVIEQASGA</sequence>
<organism evidence="1 2">
    <name type="scientific">Cenarchaeum symbiosum (strain A)</name>
    <dbReference type="NCBI Taxonomy" id="414004"/>
    <lineage>
        <taxon>Archaea</taxon>
        <taxon>Nitrososphaerota</taxon>
        <taxon>Candidatus Cenarchaeales</taxon>
        <taxon>Candidatus Cenarchaeaceae</taxon>
        <taxon>Candidatus Cenarchaeum</taxon>
    </lineage>
</organism>
<gene>
    <name evidence="1" type="ordered locus">CENSYa_1834</name>
</gene>
<dbReference type="HOGENOM" id="CLU_2044521_0_0_2"/>
<dbReference type="EMBL" id="DP000238">
    <property type="protein sequence ID" value="ABK78444.1"/>
    <property type="molecule type" value="Genomic_DNA"/>
</dbReference>
<dbReference type="STRING" id="414004.CENSYa_1834"/>
<evidence type="ECO:0000313" key="2">
    <source>
        <dbReference type="Proteomes" id="UP000000758"/>
    </source>
</evidence>
<reference evidence="1 2" key="1">
    <citation type="journal article" date="2006" name="Proc. Natl. Acad. Sci. U.S.A.">
        <title>Genomic analysis of the uncultivated marine crenarchaeote Cenarchaeum symbiosum.</title>
        <authorList>
            <person name="Hallam S.J."/>
            <person name="Konstantinidis K.T."/>
            <person name="Putnam N."/>
            <person name="Schleper C."/>
            <person name="Watanabe Y."/>
            <person name="Sugahara J."/>
            <person name="Preston C."/>
            <person name="de la Torre J."/>
            <person name="Richardson P.M."/>
            <person name="DeLong E.F."/>
        </authorList>
    </citation>
    <scope>NUCLEOTIDE SEQUENCE [LARGE SCALE GENOMIC DNA]</scope>
    <source>
        <strain evidence="2">A</strain>
    </source>
</reference>
<protein>
    <submittedName>
        <fullName evidence="1">Uncharacterized protein</fullName>
    </submittedName>
</protein>
<dbReference type="KEGG" id="csy:CENSYa_1834"/>
<proteinExistence type="predicted"/>
<dbReference type="AlphaFoldDB" id="A0RYM7"/>
<dbReference type="Proteomes" id="UP000000758">
    <property type="component" value="Chromosome"/>
</dbReference>
<accession>A0RYM7</accession>
<name>A0RYM7_CENSY</name>
<evidence type="ECO:0000313" key="1">
    <source>
        <dbReference type="EMBL" id="ABK78444.1"/>
    </source>
</evidence>